<accession>A0ABS3LQZ7</accession>
<keyword evidence="3" id="KW-1185">Reference proteome</keyword>
<evidence type="ECO:0000313" key="3">
    <source>
        <dbReference type="Proteomes" id="UP000664771"/>
    </source>
</evidence>
<feature type="signal peptide" evidence="1">
    <location>
        <begin position="1"/>
        <end position="32"/>
    </location>
</feature>
<feature type="chain" id="PRO_5046267169" evidence="1">
    <location>
        <begin position="33"/>
        <end position="221"/>
    </location>
</feature>
<proteinExistence type="predicted"/>
<organism evidence="2 3">
    <name type="scientific">Acetobacter sacchari</name>
    <dbReference type="NCBI Taxonomy" id="2661687"/>
    <lineage>
        <taxon>Bacteria</taxon>
        <taxon>Pseudomonadati</taxon>
        <taxon>Pseudomonadota</taxon>
        <taxon>Alphaproteobacteria</taxon>
        <taxon>Acetobacterales</taxon>
        <taxon>Acetobacteraceae</taxon>
        <taxon>Acetobacter</taxon>
    </lineage>
</organism>
<keyword evidence="1" id="KW-0732">Signal</keyword>
<dbReference type="InterPro" id="IPR025522">
    <property type="entry name" value="DUF4410"/>
</dbReference>
<dbReference type="EMBL" id="JAFVMF010000001">
    <property type="protein sequence ID" value="MBO1358311.1"/>
    <property type="molecule type" value="Genomic_DNA"/>
</dbReference>
<evidence type="ECO:0000256" key="1">
    <source>
        <dbReference type="SAM" id="SignalP"/>
    </source>
</evidence>
<gene>
    <name evidence="2" type="ORF">J2D73_00680</name>
</gene>
<reference evidence="2 3" key="1">
    <citation type="submission" date="2021-03" db="EMBL/GenBank/DDBJ databases">
        <title>The complete genome sequence of Acetobacter sacchari TBRC 11175.</title>
        <authorList>
            <person name="Charoenyingcharoen P."/>
            <person name="Yukphan P."/>
        </authorList>
    </citation>
    <scope>NUCLEOTIDE SEQUENCE [LARGE SCALE GENOMIC DNA]</scope>
    <source>
        <strain evidence="2 3">TBRC 11175</strain>
    </source>
</reference>
<protein>
    <submittedName>
        <fullName evidence="2">DUF4410 domain-containing protein</fullName>
    </submittedName>
</protein>
<dbReference type="Pfam" id="PF14366">
    <property type="entry name" value="DUF4410"/>
    <property type="match status" value="1"/>
</dbReference>
<comment type="caution">
    <text evidence="2">The sequence shown here is derived from an EMBL/GenBank/DDBJ whole genome shotgun (WGS) entry which is preliminary data.</text>
</comment>
<dbReference type="RefSeq" id="WP_207878415.1">
    <property type="nucleotide sequence ID" value="NZ_JAFVMF010000001.1"/>
</dbReference>
<sequence length="221" mass="23294">MTALFRKNFSLSCSGRFPVAGIVLILTSCAGAHVQNPATVNDGRPVAPVAVTVTTTMPKTTQNAARLDRNMQALAAGLAKQLQEACIVAYVADPPEATPHPNGDGLALVVDIGSLQTGNAWTRELVGFGTGKSLLQSHVVLYDERGAQSADLLDFTVRADSGSMPGVIASAWNPIGLGVHSARAIAKEALSDSHEDADRSVKAIVRKMVEYYRTTGWLPPS</sequence>
<dbReference type="PROSITE" id="PS51257">
    <property type="entry name" value="PROKAR_LIPOPROTEIN"/>
    <property type="match status" value="1"/>
</dbReference>
<name>A0ABS3LQZ7_9PROT</name>
<dbReference type="Proteomes" id="UP000664771">
    <property type="component" value="Unassembled WGS sequence"/>
</dbReference>
<evidence type="ECO:0000313" key="2">
    <source>
        <dbReference type="EMBL" id="MBO1358311.1"/>
    </source>
</evidence>